<gene>
    <name evidence="2" type="ORF">VIS19158_05979</name>
</gene>
<dbReference type="AlphaFoldDB" id="F9RKY8"/>
<evidence type="ECO:0008006" key="4">
    <source>
        <dbReference type="Google" id="ProtNLM"/>
    </source>
</evidence>
<accession>F9RKY8</accession>
<sequence>MKESTASKDILLAMRKIMLCQLTFGLFAVAFEVLSSFHRELNIESALIGVFLAIIPGMFGMFVASRKAKYRPNVDLKDLMQLSGSVKLVYTVISFALVFHFFKMRNVVILISYAITFLGYFVAPLLYKQVLDDDAKEA</sequence>
<feature type="transmembrane region" description="Helical" evidence="1">
    <location>
        <begin position="85"/>
        <end position="102"/>
    </location>
</feature>
<organism evidence="2 3">
    <name type="scientific">Vibrio scophthalmi LMG 19158</name>
    <dbReference type="NCBI Taxonomy" id="870967"/>
    <lineage>
        <taxon>Bacteria</taxon>
        <taxon>Pseudomonadati</taxon>
        <taxon>Pseudomonadota</taxon>
        <taxon>Gammaproteobacteria</taxon>
        <taxon>Vibrionales</taxon>
        <taxon>Vibrionaceae</taxon>
        <taxon>Vibrio</taxon>
    </lineage>
</organism>
<keyword evidence="1" id="KW-1133">Transmembrane helix</keyword>
<dbReference type="Proteomes" id="UP000004349">
    <property type="component" value="Unassembled WGS sequence"/>
</dbReference>
<name>F9RKY8_9VIBR</name>
<dbReference type="RefSeq" id="WP_005593894.1">
    <property type="nucleotide sequence ID" value="NZ_AFWE01000070.1"/>
</dbReference>
<evidence type="ECO:0000313" key="2">
    <source>
        <dbReference type="EMBL" id="EGU39332.1"/>
    </source>
</evidence>
<keyword evidence="1" id="KW-0472">Membrane</keyword>
<comment type="caution">
    <text evidence="2">The sequence shown here is derived from an EMBL/GenBank/DDBJ whole genome shotgun (WGS) entry which is preliminary data.</text>
</comment>
<dbReference type="eggNOG" id="ENOG5031NG6">
    <property type="taxonomic scope" value="Bacteria"/>
</dbReference>
<proteinExistence type="predicted"/>
<evidence type="ECO:0000256" key="1">
    <source>
        <dbReference type="SAM" id="Phobius"/>
    </source>
</evidence>
<feature type="transmembrane region" description="Helical" evidence="1">
    <location>
        <begin position="108"/>
        <end position="127"/>
    </location>
</feature>
<evidence type="ECO:0000313" key="3">
    <source>
        <dbReference type="Proteomes" id="UP000004349"/>
    </source>
</evidence>
<dbReference type="EMBL" id="AFWE01000070">
    <property type="protein sequence ID" value="EGU39332.1"/>
    <property type="molecule type" value="Genomic_DNA"/>
</dbReference>
<protein>
    <recommendedName>
        <fullName evidence="4">ATP synthase subunit I</fullName>
    </recommendedName>
</protein>
<feature type="transmembrane region" description="Helical" evidence="1">
    <location>
        <begin position="45"/>
        <end position="64"/>
    </location>
</feature>
<reference evidence="2 3" key="1">
    <citation type="journal article" date="2012" name="Int. J. Syst. Evol. Microbiol.">
        <title>Vibrio caribbeanicus sp. nov., isolated from the marine sponge Scleritoderma cyanea.</title>
        <authorList>
            <person name="Hoffmann M."/>
            <person name="Monday S.R."/>
            <person name="Allard M.W."/>
            <person name="Strain E.A."/>
            <person name="Whittaker P."/>
            <person name="Naum M."/>
            <person name="McCarthy P.J."/>
            <person name="Lopez J.V."/>
            <person name="Fischer M."/>
            <person name="Brown E.W."/>
        </authorList>
    </citation>
    <scope>NUCLEOTIDE SEQUENCE [LARGE SCALE GENOMIC DNA]</scope>
    <source>
        <strain evidence="2 3">LMG 19158</strain>
    </source>
</reference>
<keyword evidence="1" id="KW-0812">Transmembrane</keyword>